<dbReference type="AlphaFoldDB" id="A0A699IMU1"/>
<evidence type="ECO:0000313" key="2">
    <source>
        <dbReference type="EMBL" id="GEZ77213.1"/>
    </source>
</evidence>
<feature type="non-terminal residue" evidence="2">
    <location>
        <position position="1"/>
    </location>
</feature>
<reference evidence="2" key="1">
    <citation type="journal article" date="2019" name="Sci. Rep.">
        <title>Draft genome of Tanacetum cinerariifolium, the natural source of mosquito coil.</title>
        <authorList>
            <person name="Yamashiro T."/>
            <person name="Shiraishi A."/>
            <person name="Satake H."/>
            <person name="Nakayama K."/>
        </authorList>
    </citation>
    <scope>NUCLEOTIDE SEQUENCE</scope>
</reference>
<dbReference type="EMBL" id="BKCJ010321544">
    <property type="protein sequence ID" value="GEZ77213.1"/>
    <property type="molecule type" value="Genomic_DNA"/>
</dbReference>
<feature type="region of interest" description="Disordered" evidence="1">
    <location>
        <begin position="1"/>
        <end position="22"/>
    </location>
</feature>
<accession>A0A699IMU1</accession>
<sequence length="170" mass="19116">LFDGKNQRTKKRRISPNKMQSAQAPYCALRRSRRAYTAELKDNNRCIGFMWKSNWKHAFRCVTSSFSLKNRYNLSHLCCYSSKDLSKSILKVPVRSGASVFRVWKLKKQAGPDTIAEALNTGLHIILNDYIPAQSESGTGSRKLYWEMIEVNGDDGGCYGGGVVAAMVVK</sequence>
<gene>
    <name evidence="2" type="ORF">Tci_549186</name>
</gene>
<proteinExistence type="predicted"/>
<name>A0A699IMU1_TANCI</name>
<protein>
    <submittedName>
        <fullName evidence="2">Uncharacterized protein</fullName>
    </submittedName>
</protein>
<evidence type="ECO:0000256" key="1">
    <source>
        <dbReference type="SAM" id="MobiDB-lite"/>
    </source>
</evidence>
<comment type="caution">
    <text evidence="2">The sequence shown here is derived from an EMBL/GenBank/DDBJ whole genome shotgun (WGS) entry which is preliminary data.</text>
</comment>
<organism evidence="2">
    <name type="scientific">Tanacetum cinerariifolium</name>
    <name type="common">Dalmatian daisy</name>
    <name type="synonym">Chrysanthemum cinerariifolium</name>
    <dbReference type="NCBI Taxonomy" id="118510"/>
    <lineage>
        <taxon>Eukaryota</taxon>
        <taxon>Viridiplantae</taxon>
        <taxon>Streptophyta</taxon>
        <taxon>Embryophyta</taxon>
        <taxon>Tracheophyta</taxon>
        <taxon>Spermatophyta</taxon>
        <taxon>Magnoliopsida</taxon>
        <taxon>eudicotyledons</taxon>
        <taxon>Gunneridae</taxon>
        <taxon>Pentapetalae</taxon>
        <taxon>asterids</taxon>
        <taxon>campanulids</taxon>
        <taxon>Asterales</taxon>
        <taxon>Asteraceae</taxon>
        <taxon>Asteroideae</taxon>
        <taxon>Anthemideae</taxon>
        <taxon>Anthemidinae</taxon>
        <taxon>Tanacetum</taxon>
    </lineage>
</organism>